<dbReference type="InterPro" id="IPR028364">
    <property type="entry name" value="Ribosomal_uL1/biogenesis"/>
</dbReference>
<keyword evidence="3 10" id="KW-0820">tRNA-binding</keyword>
<keyword evidence="5 10" id="KW-0810">Translation regulation</keyword>
<gene>
    <name evidence="10 12" type="primary">rplA</name>
    <name evidence="12" type="ordered locus">wcw_0589</name>
</gene>
<dbReference type="OrthoDB" id="9803740at2"/>
<dbReference type="GO" id="GO:0000049">
    <property type="term" value="F:tRNA binding"/>
    <property type="evidence" value="ECO:0007669"/>
    <property type="project" value="UniProtKB-KW"/>
</dbReference>
<reference evidence="12 13" key="1">
    <citation type="journal article" date="2010" name="PLoS ONE">
        <title>The Waddlia genome: a window into chlamydial biology.</title>
        <authorList>
            <person name="Bertelli C."/>
            <person name="Collyn F."/>
            <person name="Croxatto A."/>
            <person name="Ruckert C."/>
            <person name="Polkinghorne A."/>
            <person name="Kebbi-Beghdadi C."/>
            <person name="Goesmann A."/>
            <person name="Vaughan L."/>
            <person name="Greub G."/>
        </authorList>
    </citation>
    <scope>NUCLEOTIDE SEQUENCE [LARGE SCALE GENOMIC DNA]</scope>
    <source>
        <strain evidence="13">ATCC VR-1470 / WSU 86-1044</strain>
    </source>
</reference>
<dbReference type="GO" id="GO:0019843">
    <property type="term" value="F:rRNA binding"/>
    <property type="evidence" value="ECO:0007669"/>
    <property type="project" value="UniProtKB-UniRule"/>
</dbReference>
<dbReference type="InterPro" id="IPR023674">
    <property type="entry name" value="Ribosomal_uL1-like"/>
</dbReference>
<dbReference type="EMBL" id="CP001928">
    <property type="protein sequence ID" value="ADI37957.1"/>
    <property type="molecule type" value="Genomic_DNA"/>
</dbReference>
<evidence type="ECO:0000256" key="6">
    <source>
        <dbReference type="ARBA" id="ARBA00022884"/>
    </source>
</evidence>
<dbReference type="InterPro" id="IPR023673">
    <property type="entry name" value="Ribosomal_uL1_CS"/>
</dbReference>
<proteinExistence type="inferred from homology"/>
<comment type="function">
    <text evidence="10">Protein L1 is also a translational repressor protein, it controls the translation of the L11 operon by binding to its mRNA.</text>
</comment>
<dbReference type="AlphaFoldDB" id="D6YUZ6"/>
<keyword evidence="4 10" id="KW-0699">rRNA-binding</keyword>
<dbReference type="GO" id="GO:0006417">
    <property type="term" value="P:regulation of translation"/>
    <property type="evidence" value="ECO:0007669"/>
    <property type="project" value="UniProtKB-KW"/>
</dbReference>
<comment type="function">
    <text evidence="10">Binds directly to 23S rRNA. The L1 stalk is quite mobile in the ribosome, and is involved in E site tRNA release.</text>
</comment>
<evidence type="ECO:0000256" key="2">
    <source>
        <dbReference type="ARBA" id="ARBA00022491"/>
    </source>
</evidence>
<dbReference type="eggNOG" id="COG0081">
    <property type="taxonomic scope" value="Bacteria"/>
</dbReference>
<name>D6YUZ6_WADCW</name>
<dbReference type="FunFam" id="3.40.50.790:FF:000001">
    <property type="entry name" value="50S ribosomal protein L1"/>
    <property type="match status" value="1"/>
</dbReference>
<dbReference type="GO" id="GO:0015934">
    <property type="term" value="C:large ribosomal subunit"/>
    <property type="evidence" value="ECO:0007669"/>
    <property type="project" value="InterPro"/>
</dbReference>
<evidence type="ECO:0000256" key="11">
    <source>
        <dbReference type="RuleBase" id="RU000659"/>
    </source>
</evidence>
<comment type="similarity">
    <text evidence="1 10 11">Belongs to the universal ribosomal protein uL1 family.</text>
</comment>
<dbReference type="SUPFAM" id="SSF56808">
    <property type="entry name" value="Ribosomal protein L1"/>
    <property type="match status" value="1"/>
</dbReference>
<dbReference type="Pfam" id="PF00687">
    <property type="entry name" value="Ribosomal_L1"/>
    <property type="match status" value="1"/>
</dbReference>
<dbReference type="PANTHER" id="PTHR36427:SF3">
    <property type="entry name" value="LARGE RIBOSOMAL SUBUNIT PROTEIN UL1M"/>
    <property type="match status" value="1"/>
</dbReference>
<evidence type="ECO:0000256" key="3">
    <source>
        <dbReference type="ARBA" id="ARBA00022555"/>
    </source>
</evidence>
<evidence type="ECO:0000313" key="12">
    <source>
        <dbReference type="EMBL" id="ADI37957.1"/>
    </source>
</evidence>
<keyword evidence="8 10" id="KW-0687">Ribonucleoprotein</keyword>
<dbReference type="InterPro" id="IPR005878">
    <property type="entry name" value="Ribosom_uL1_bac-type"/>
</dbReference>
<dbReference type="Proteomes" id="UP000001505">
    <property type="component" value="Chromosome"/>
</dbReference>
<dbReference type="InterPro" id="IPR016095">
    <property type="entry name" value="Ribosomal_uL1_3-a/b-sand"/>
</dbReference>
<dbReference type="GO" id="GO:0003735">
    <property type="term" value="F:structural constituent of ribosome"/>
    <property type="evidence" value="ECO:0007669"/>
    <property type="project" value="InterPro"/>
</dbReference>
<evidence type="ECO:0000256" key="4">
    <source>
        <dbReference type="ARBA" id="ARBA00022730"/>
    </source>
</evidence>
<protein>
    <recommendedName>
        <fullName evidence="9 10">Large ribosomal subunit protein uL1</fullName>
    </recommendedName>
</protein>
<dbReference type="HAMAP" id="MF_01318_B">
    <property type="entry name" value="Ribosomal_uL1_B"/>
    <property type="match status" value="1"/>
</dbReference>
<dbReference type="InterPro" id="IPR002143">
    <property type="entry name" value="Ribosomal_uL1"/>
</dbReference>
<keyword evidence="7 10" id="KW-0689">Ribosomal protein</keyword>
<dbReference type="Gene3D" id="3.40.50.790">
    <property type="match status" value="1"/>
</dbReference>
<dbReference type="STRING" id="716544.wcw_0589"/>
<keyword evidence="2 10" id="KW-0678">Repressor</keyword>
<keyword evidence="6 10" id="KW-0694">RNA-binding</keyword>
<evidence type="ECO:0000256" key="1">
    <source>
        <dbReference type="ARBA" id="ARBA00010531"/>
    </source>
</evidence>
<sequence>MGRLSKRFREIAESIDVQKQHTLEEAVELLKQLPPVKFDQSIEVALKLGVDPRKSDQNVRGTVSLPNGTGKTTRILVFARGDKIQEALDAGADYAGDDEYFEKVGKGWTDFDAVVATPDLMRDVGKLGKILGPRGLMPTPKAGTVTNEIGKAIQDLKGGKIEFKVDRYGVVNAAVGKLSFTVQQLVENIKSLIDAIQKQKPASSKGQYMKSLVLSSTMGPGLKIELRKVETI</sequence>
<dbReference type="KEGG" id="wch:wcw_0589"/>
<dbReference type="PROSITE" id="PS01199">
    <property type="entry name" value="RIBOSOMAL_L1"/>
    <property type="match status" value="1"/>
</dbReference>
<dbReference type="PANTHER" id="PTHR36427">
    <property type="entry name" value="54S RIBOSOMAL PROTEIN L1, MITOCHONDRIAL"/>
    <property type="match status" value="1"/>
</dbReference>
<comment type="subunit">
    <text evidence="10">Part of the 50S ribosomal subunit.</text>
</comment>
<evidence type="ECO:0000256" key="7">
    <source>
        <dbReference type="ARBA" id="ARBA00022980"/>
    </source>
</evidence>
<dbReference type="RefSeq" id="WP_013181682.1">
    <property type="nucleotide sequence ID" value="NC_014225.1"/>
</dbReference>
<dbReference type="Gene3D" id="3.30.190.20">
    <property type="match status" value="1"/>
</dbReference>
<dbReference type="HOGENOM" id="CLU_062853_0_0_0"/>
<accession>D6YUZ6</accession>
<evidence type="ECO:0000256" key="5">
    <source>
        <dbReference type="ARBA" id="ARBA00022845"/>
    </source>
</evidence>
<dbReference type="PIRSF" id="PIRSF002155">
    <property type="entry name" value="Ribosomal_L1"/>
    <property type="match status" value="1"/>
</dbReference>
<dbReference type="CDD" id="cd00403">
    <property type="entry name" value="Ribosomal_L1"/>
    <property type="match status" value="1"/>
</dbReference>
<dbReference type="GO" id="GO:0006412">
    <property type="term" value="P:translation"/>
    <property type="evidence" value="ECO:0007669"/>
    <property type="project" value="UniProtKB-UniRule"/>
</dbReference>
<evidence type="ECO:0000256" key="10">
    <source>
        <dbReference type="HAMAP-Rule" id="MF_01318"/>
    </source>
</evidence>
<dbReference type="NCBIfam" id="TIGR01169">
    <property type="entry name" value="rplA_bact"/>
    <property type="match status" value="1"/>
</dbReference>
<evidence type="ECO:0000313" key="13">
    <source>
        <dbReference type="Proteomes" id="UP000001505"/>
    </source>
</evidence>
<keyword evidence="13" id="KW-1185">Reference proteome</keyword>
<evidence type="ECO:0000256" key="8">
    <source>
        <dbReference type="ARBA" id="ARBA00023274"/>
    </source>
</evidence>
<organism evidence="12 13">
    <name type="scientific">Waddlia chondrophila (strain ATCC VR-1470 / WSU 86-1044)</name>
    <dbReference type="NCBI Taxonomy" id="716544"/>
    <lineage>
        <taxon>Bacteria</taxon>
        <taxon>Pseudomonadati</taxon>
        <taxon>Chlamydiota</taxon>
        <taxon>Chlamydiia</taxon>
        <taxon>Parachlamydiales</taxon>
        <taxon>Waddliaceae</taxon>
        <taxon>Waddlia</taxon>
    </lineage>
</organism>
<evidence type="ECO:0000256" key="9">
    <source>
        <dbReference type="ARBA" id="ARBA00035241"/>
    </source>
</evidence>